<dbReference type="SMART" id="SM00965">
    <property type="entry name" value="STN"/>
    <property type="match status" value="1"/>
</dbReference>
<dbReference type="Pfam" id="PF07715">
    <property type="entry name" value="Plug"/>
    <property type="match status" value="1"/>
</dbReference>
<proteinExistence type="inferred from homology"/>
<dbReference type="InterPro" id="IPR011662">
    <property type="entry name" value="Secretin/TonB_short_N"/>
</dbReference>
<organism evidence="7 8">
    <name type="scientific">Niastella populi</name>
    <dbReference type="NCBI Taxonomy" id="550983"/>
    <lineage>
        <taxon>Bacteria</taxon>
        <taxon>Pseudomonadati</taxon>
        <taxon>Bacteroidota</taxon>
        <taxon>Chitinophagia</taxon>
        <taxon>Chitinophagales</taxon>
        <taxon>Chitinophagaceae</taxon>
        <taxon>Niastella</taxon>
    </lineage>
</organism>
<evidence type="ECO:0000256" key="4">
    <source>
        <dbReference type="PROSITE-ProRule" id="PRU01360"/>
    </source>
</evidence>
<dbReference type="Proteomes" id="UP000192276">
    <property type="component" value="Unassembled WGS sequence"/>
</dbReference>
<evidence type="ECO:0000256" key="3">
    <source>
        <dbReference type="ARBA" id="ARBA00023237"/>
    </source>
</evidence>
<dbReference type="EMBL" id="LWBP01000185">
    <property type="protein sequence ID" value="OQP58992.1"/>
    <property type="molecule type" value="Genomic_DNA"/>
</dbReference>
<evidence type="ECO:0000313" key="7">
    <source>
        <dbReference type="EMBL" id="OQP58992.1"/>
    </source>
</evidence>
<reference evidence="8" key="1">
    <citation type="submission" date="2016-04" db="EMBL/GenBank/DDBJ databases">
        <authorList>
            <person name="Chen L."/>
            <person name="Zhuang W."/>
            <person name="Wang G."/>
        </authorList>
    </citation>
    <scope>NUCLEOTIDE SEQUENCE [LARGE SCALE GENOMIC DNA]</scope>
    <source>
        <strain evidence="8">208</strain>
    </source>
</reference>
<keyword evidence="4" id="KW-0812">Transmembrane</keyword>
<dbReference type="InterPro" id="IPR012910">
    <property type="entry name" value="Plug_dom"/>
</dbReference>
<feature type="domain" description="Secretin/TonB short N-terminal" evidence="6">
    <location>
        <begin position="69"/>
        <end position="120"/>
    </location>
</feature>
<dbReference type="Gene3D" id="2.170.130.10">
    <property type="entry name" value="TonB-dependent receptor, plug domain"/>
    <property type="match status" value="1"/>
</dbReference>
<comment type="caution">
    <text evidence="7">The sequence shown here is derived from an EMBL/GenBank/DDBJ whole genome shotgun (WGS) entry which is preliminary data.</text>
</comment>
<dbReference type="InterPro" id="IPR008969">
    <property type="entry name" value="CarboxyPept-like_regulatory"/>
</dbReference>
<keyword evidence="5" id="KW-0732">Signal</keyword>
<dbReference type="PROSITE" id="PS52016">
    <property type="entry name" value="TONB_DEPENDENT_REC_3"/>
    <property type="match status" value="1"/>
</dbReference>
<evidence type="ECO:0000313" key="8">
    <source>
        <dbReference type="Proteomes" id="UP000192276"/>
    </source>
</evidence>
<evidence type="ECO:0000259" key="6">
    <source>
        <dbReference type="SMART" id="SM00965"/>
    </source>
</evidence>
<dbReference type="AlphaFoldDB" id="A0A1V9FKX2"/>
<keyword evidence="1 4" id="KW-0813">Transport</keyword>
<dbReference type="Pfam" id="PF07660">
    <property type="entry name" value="STN"/>
    <property type="match status" value="1"/>
</dbReference>
<dbReference type="NCBIfam" id="TIGR04057">
    <property type="entry name" value="SusC_RagA_signa"/>
    <property type="match status" value="1"/>
</dbReference>
<dbReference type="InterPro" id="IPR037066">
    <property type="entry name" value="Plug_dom_sf"/>
</dbReference>
<dbReference type="STRING" id="550983.A4R26_21625"/>
<dbReference type="GO" id="GO:0009279">
    <property type="term" value="C:cell outer membrane"/>
    <property type="evidence" value="ECO:0007669"/>
    <property type="project" value="UniProtKB-SubCell"/>
</dbReference>
<sequence>MKITANGCVHYLRGRLPAKTFLTMRLILLLTTVASLQSSAAGWAQYVSINLKNSPVEKVFLEMRRQTGYQFMYNMQMLHNAHKVTINVKNVPLEQALKISLAGQPFTYTIVDSTVVIKPEREPVTPAVAMHAKTAVNITVSGVVKGIGGVPLSGVSVMIKGTSSGTVTDNNGRFELRGIPETATLVFSIVGYANKEVKLTASTTVLNVQLVEAETRMQEVVVTGYQNVDRKLFTGATGKVNAKDAERNGVPDVSRMLEGQVAGVTVQNVSGTFGAAPKIRVRGATSLSGENKPLWVVDGIILEDIVNISNEALSSGDANTLIGSSVAGLNPDDIESFTILKDAAATAMYGARAMNGVIVVNTKKGKNTNGTPQINYSGTFTTYLKPTYKQFDIMNSAEQLGVLLELESKGWYNHSSISRTKDGGIFHKMYNQMYEYDPATDSYALKNTVDARMNFLERYAESNTDWFDLLFKNSLLQEHSLSMNSGSANSQTYFSTSMMKDNGMTVGDKVSRYTVKFRNNFKLSEKFRGEAMVNGSIRDQRTPGTLTRNSDPVYGVYSRDFDINPYSYALNTSRLMTAYDENGAPEYFVRNYAPFNILEELNNNYLTLKGLDLQVQMGLKYKIIPQLEYSIDGAYRYANTTRQHYVKEQSNMAESFRADYDGTIADNNINLYTDPDEPNSLPVVVLPEGGFFNTKTDQLRNFYFRQNLEYNNKFGDDHLFNFFGSMELRSTDRQTSSYEGIGYQYENGGLVNPNYRYFKKMIEGGDAYFGMGTGKDRFAAFMGRAAYSYADKYSINATARYDGSNKMGKSKVARWLPTWNVSGAWHIDHEPFYSDRIAKVISGATLRGTYGMTASIGDARNSSAVFYNQVTYRPYDTEKESGIFLSGVENSELTWEKMYELNIGTDLALFNKIDVTMDWYKRRSFDLIGSLNTSGIGGQFVKTANYADMAARGFEFTIGGNPIQMPRNGFRWRTQLNFSINRNEITRLEINPTIWNNAKAEGGMRVGYAQRGLYSIPFAGLDPNYGYPVYYTAEGKGATTPYVRLQDEDKNYLRYHGPTDPTFAGGFYNSFSWKGFSLSALVTYSAGNYIRLQPTFSASYSDMYTLSNRVNDRWLVPGDETRTNIPSLIGVYHLENGVLNGTSTVNANYPYNAYNYSTQAVAKGDFVRLKRVSLDYEIPAKLLKNTKMRTAHVSLVGNNIALLYSDKNLYGADPEFFNNGGVAMPIPKQYTVALKMGF</sequence>
<keyword evidence="3 4" id="KW-0998">Cell outer membrane</keyword>
<dbReference type="SUPFAM" id="SSF49464">
    <property type="entry name" value="Carboxypeptidase regulatory domain-like"/>
    <property type="match status" value="1"/>
</dbReference>
<feature type="signal peptide" evidence="5">
    <location>
        <begin position="1"/>
        <end position="40"/>
    </location>
</feature>
<dbReference type="SUPFAM" id="SSF56935">
    <property type="entry name" value="Porins"/>
    <property type="match status" value="1"/>
</dbReference>
<keyword evidence="2 4" id="KW-0472">Membrane</keyword>
<dbReference type="Pfam" id="PF13715">
    <property type="entry name" value="CarbopepD_reg_2"/>
    <property type="match status" value="1"/>
</dbReference>
<gene>
    <name evidence="7" type="ORF">A4R26_21625</name>
</gene>
<comment type="similarity">
    <text evidence="4">Belongs to the TonB-dependent receptor family.</text>
</comment>
<dbReference type="NCBIfam" id="TIGR04056">
    <property type="entry name" value="OMP_RagA_SusC"/>
    <property type="match status" value="1"/>
</dbReference>
<evidence type="ECO:0000256" key="5">
    <source>
        <dbReference type="SAM" id="SignalP"/>
    </source>
</evidence>
<dbReference type="InterPro" id="IPR039426">
    <property type="entry name" value="TonB-dep_rcpt-like"/>
</dbReference>
<evidence type="ECO:0000256" key="2">
    <source>
        <dbReference type="ARBA" id="ARBA00023136"/>
    </source>
</evidence>
<dbReference type="InterPro" id="IPR023996">
    <property type="entry name" value="TonB-dep_OMP_SusC/RagA"/>
</dbReference>
<name>A0A1V9FKX2_9BACT</name>
<evidence type="ECO:0000256" key="1">
    <source>
        <dbReference type="ARBA" id="ARBA00022448"/>
    </source>
</evidence>
<dbReference type="Gene3D" id="2.60.40.1120">
    <property type="entry name" value="Carboxypeptidase-like, regulatory domain"/>
    <property type="match status" value="1"/>
</dbReference>
<comment type="subcellular location">
    <subcellularLocation>
        <location evidence="4">Cell outer membrane</location>
        <topology evidence="4">Multi-pass membrane protein</topology>
    </subcellularLocation>
</comment>
<keyword evidence="8" id="KW-1185">Reference proteome</keyword>
<dbReference type="Gene3D" id="3.55.50.30">
    <property type="match status" value="1"/>
</dbReference>
<feature type="chain" id="PRO_5012664090" evidence="5">
    <location>
        <begin position="41"/>
        <end position="1238"/>
    </location>
</feature>
<dbReference type="InterPro" id="IPR023997">
    <property type="entry name" value="TonB-dep_OMP_SusC/RagA_CS"/>
</dbReference>
<protein>
    <submittedName>
        <fullName evidence="7">SusC/RagA family protein</fullName>
    </submittedName>
</protein>
<accession>A0A1V9FKX2</accession>
<keyword evidence="4" id="KW-1134">Transmembrane beta strand</keyword>